<name>A0ABD0NUR8_CIRMR</name>
<proteinExistence type="predicted"/>
<keyword evidence="2" id="KW-1185">Reference proteome</keyword>
<evidence type="ECO:0008006" key="3">
    <source>
        <dbReference type="Google" id="ProtNLM"/>
    </source>
</evidence>
<feature type="non-terminal residue" evidence="1">
    <location>
        <position position="56"/>
    </location>
</feature>
<feature type="non-terminal residue" evidence="1">
    <location>
        <position position="1"/>
    </location>
</feature>
<comment type="caution">
    <text evidence="1">The sequence shown here is derived from an EMBL/GenBank/DDBJ whole genome shotgun (WGS) entry which is preliminary data.</text>
</comment>
<dbReference type="Proteomes" id="UP001529510">
    <property type="component" value="Unassembled WGS sequence"/>
</dbReference>
<organism evidence="1 2">
    <name type="scientific">Cirrhinus mrigala</name>
    <name type="common">Mrigala</name>
    <dbReference type="NCBI Taxonomy" id="683832"/>
    <lineage>
        <taxon>Eukaryota</taxon>
        <taxon>Metazoa</taxon>
        <taxon>Chordata</taxon>
        <taxon>Craniata</taxon>
        <taxon>Vertebrata</taxon>
        <taxon>Euteleostomi</taxon>
        <taxon>Actinopterygii</taxon>
        <taxon>Neopterygii</taxon>
        <taxon>Teleostei</taxon>
        <taxon>Ostariophysi</taxon>
        <taxon>Cypriniformes</taxon>
        <taxon>Cyprinidae</taxon>
        <taxon>Labeoninae</taxon>
        <taxon>Labeonini</taxon>
        <taxon>Cirrhinus</taxon>
    </lineage>
</organism>
<accession>A0ABD0NUR8</accession>
<dbReference type="EMBL" id="JAMKFB020000020">
    <property type="protein sequence ID" value="KAL0165192.1"/>
    <property type="molecule type" value="Genomic_DNA"/>
</dbReference>
<protein>
    <recommendedName>
        <fullName evidence="3">Zona pellucida glycoprotein 3</fullName>
    </recommendedName>
</protein>
<evidence type="ECO:0000313" key="1">
    <source>
        <dbReference type="EMBL" id="KAL0165192.1"/>
    </source>
</evidence>
<sequence length="56" mass="6029">RSYTSEKRRDMSVCSLCGPDCSKCGVRDVSTTDGTPSINQHPLLALSLTAALFILL</sequence>
<gene>
    <name evidence="1" type="ORF">M9458_040945</name>
</gene>
<reference evidence="1 2" key="1">
    <citation type="submission" date="2024-05" db="EMBL/GenBank/DDBJ databases">
        <title>Genome sequencing and assembly of Indian major carp, Cirrhinus mrigala (Hamilton, 1822).</title>
        <authorList>
            <person name="Mohindra V."/>
            <person name="Chowdhury L.M."/>
            <person name="Lal K."/>
            <person name="Jena J.K."/>
        </authorList>
    </citation>
    <scope>NUCLEOTIDE SEQUENCE [LARGE SCALE GENOMIC DNA]</scope>
    <source>
        <strain evidence="1">CM1030</strain>
        <tissue evidence="1">Blood</tissue>
    </source>
</reference>
<evidence type="ECO:0000313" key="2">
    <source>
        <dbReference type="Proteomes" id="UP001529510"/>
    </source>
</evidence>
<dbReference type="AlphaFoldDB" id="A0ABD0NUR8"/>